<evidence type="ECO:0000256" key="6">
    <source>
        <dbReference type="ARBA" id="ARBA00022786"/>
    </source>
</evidence>
<dbReference type="PANTHER" id="PTHR45647">
    <property type="entry name" value="OS02G0152300 PROTEIN"/>
    <property type="match status" value="1"/>
</dbReference>
<comment type="function">
    <text evidence="2">Functions as an E3 ubiquitin ligase.</text>
</comment>
<proteinExistence type="predicted"/>
<dbReference type="Proteomes" id="UP000323000">
    <property type="component" value="Chromosome 4"/>
</dbReference>
<accession>A0A5C7I2N5</accession>
<dbReference type="PROSITE" id="PS51698">
    <property type="entry name" value="U_BOX"/>
    <property type="match status" value="1"/>
</dbReference>
<evidence type="ECO:0000256" key="5">
    <source>
        <dbReference type="ARBA" id="ARBA00022679"/>
    </source>
</evidence>
<dbReference type="OrthoDB" id="10064100at2759"/>
<dbReference type="SMART" id="SM00504">
    <property type="entry name" value="Ubox"/>
    <property type="match status" value="1"/>
</dbReference>
<sequence length="159" mass="17807">MEEDTVYVAVGKDVNESKLTLSWALRNFGGDNFCILHVHQLPQTITSSEEMQEVLDGGNLEAFLDYTAGDRPFVEAKQLAHTALRCCDIEPSKRPDLVLEAWREVMQDPVVAADGYTYEAEVVKGWLESRHDTSPMTNLRLPYHQVVPTSPSVLQSRSG</sequence>
<dbReference type="InterPro" id="IPR013083">
    <property type="entry name" value="Znf_RING/FYVE/PHD"/>
</dbReference>
<dbReference type="AlphaFoldDB" id="A0A5C7I2N5"/>
<dbReference type="SUPFAM" id="SSF57850">
    <property type="entry name" value="RING/U-box"/>
    <property type="match status" value="1"/>
</dbReference>
<gene>
    <name evidence="8" type="ORF">EZV62_009880</name>
</gene>
<keyword evidence="9" id="KW-1185">Reference proteome</keyword>
<protein>
    <recommendedName>
        <fullName evidence="4">RING-type E3 ubiquitin transferase</fullName>
        <ecNumber evidence="4">2.3.2.27</ecNumber>
    </recommendedName>
</protein>
<dbReference type="EMBL" id="VAHF01000004">
    <property type="protein sequence ID" value="TXG62886.1"/>
    <property type="molecule type" value="Genomic_DNA"/>
</dbReference>
<dbReference type="Pfam" id="PF04564">
    <property type="entry name" value="U-box"/>
    <property type="match status" value="1"/>
</dbReference>
<feature type="domain" description="U-box" evidence="7">
    <location>
        <begin position="92"/>
        <end position="159"/>
    </location>
</feature>
<dbReference type="CDD" id="cd16655">
    <property type="entry name" value="RING-Ubox_WDSUB1-like"/>
    <property type="match status" value="1"/>
</dbReference>
<dbReference type="Gene3D" id="3.30.40.10">
    <property type="entry name" value="Zinc/RING finger domain, C3HC4 (zinc finger)"/>
    <property type="match status" value="1"/>
</dbReference>
<evidence type="ECO:0000256" key="3">
    <source>
        <dbReference type="ARBA" id="ARBA00004906"/>
    </source>
</evidence>
<evidence type="ECO:0000256" key="2">
    <source>
        <dbReference type="ARBA" id="ARBA00003861"/>
    </source>
</evidence>
<dbReference type="UniPathway" id="UPA00143"/>
<dbReference type="GO" id="GO:0016567">
    <property type="term" value="P:protein ubiquitination"/>
    <property type="evidence" value="ECO:0007669"/>
    <property type="project" value="UniProtKB-UniPathway"/>
</dbReference>
<dbReference type="InterPro" id="IPR003613">
    <property type="entry name" value="Ubox_domain"/>
</dbReference>
<reference evidence="9" key="1">
    <citation type="journal article" date="2019" name="Gigascience">
        <title>De novo genome assembly of the endangered Acer yangbiense, a plant species with extremely small populations endemic to Yunnan Province, China.</title>
        <authorList>
            <person name="Yang J."/>
            <person name="Wariss H.M."/>
            <person name="Tao L."/>
            <person name="Zhang R."/>
            <person name="Yun Q."/>
            <person name="Hollingsworth P."/>
            <person name="Dao Z."/>
            <person name="Luo G."/>
            <person name="Guo H."/>
            <person name="Ma Y."/>
            <person name="Sun W."/>
        </authorList>
    </citation>
    <scope>NUCLEOTIDE SEQUENCE [LARGE SCALE GENOMIC DNA]</scope>
    <source>
        <strain evidence="9">cv. Malutang</strain>
    </source>
</reference>
<comment type="caution">
    <text evidence="8">The sequence shown here is derived from an EMBL/GenBank/DDBJ whole genome shotgun (WGS) entry which is preliminary data.</text>
</comment>
<comment type="catalytic activity">
    <reaction evidence="1">
        <text>S-ubiquitinyl-[E2 ubiquitin-conjugating enzyme]-L-cysteine + [acceptor protein]-L-lysine = [E2 ubiquitin-conjugating enzyme]-L-cysteine + N(6)-ubiquitinyl-[acceptor protein]-L-lysine.</text>
        <dbReference type="EC" id="2.3.2.27"/>
    </reaction>
</comment>
<organism evidence="8 9">
    <name type="scientific">Acer yangbiense</name>
    <dbReference type="NCBI Taxonomy" id="1000413"/>
    <lineage>
        <taxon>Eukaryota</taxon>
        <taxon>Viridiplantae</taxon>
        <taxon>Streptophyta</taxon>
        <taxon>Embryophyta</taxon>
        <taxon>Tracheophyta</taxon>
        <taxon>Spermatophyta</taxon>
        <taxon>Magnoliopsida</taxon>
        <taxon>eudicotyledons</taxon>
        <taxon>Gunneridae</taxon>
        <taxon>Pentapetalae</taxon>
        <taxon>rosids</taxon>
        <taxon>malvids</taxon>
        <taxon>Sapindales</taxon>
        <taxon>Sapindaceae</taxon>
        <taxon>Hippocastanoideae</taxon>
        <taxon>Acereae</taxon>
        <taxon>Acer</taxon>
    </lineage>
</organism>
<evidence type="ECO:0000313" key="9">
    <source>
        <dbReference type="Proteomes" id="UP000323000"/>
    </source>
</evidence>
<dbReference type="PANTHER" id="PTHR45647:SF100">
    <property type="entry name" value="U-BOX DOMAIN-CONTAINING PROTEIN 33"/>
    <property type="match status" value="1"/>
</dbReference>
<dbReference type="EC" id="2.3.2.27" evidence="4"/>
<comment type="pathway">
    <text evidence="3">Protein modification; protein ubiquitination.</text>
</comment>
<dbReference type="GO" id="GO:0061630">
    <property type="term" value="F:ubiquitin protein ligase activity"/>
    <property type="evidence" value="ECO:0007669"/>
    <property type="project" value="UniProtKB-EC"/>
</dbReference>
<evidence type="ECO:0000313" key="8">
    <source>
        <dbReference type="EMBL" id="TXG62886.1"/>
    </source>
</evidence>
<evidence type="ECO:0000256" key="1">
    <source>
        <dbReference type="ARBA" id="ARBA00000900"/>
    </source>
</evidence>
<keyword evidence="6" id="KW-0833">Ubl conjugation pathway</keyword>
<name>A0A5C7I2N5_9ROSI</name>
<keyword evidence="5" id="KW-0808">Transferase</keyword>
<dbReference type="InterPro" id="IPR051348">
    <property type="entry name" value="U-box_ubiquitin_ligases"/>
</dbReference>
<evidence type="ECO:0000256" key="4">
    <source>
        <dbReference type="ARBA" id="ARBA00012483"/>
    </source>
</evidence>
<evidence type="ECO:0000259" key="7">
    <source>
        <dbReference type="PROSITE" id="PS51698"/>
    </source>
</evidence>